<reference evidence="1" key="1">
    <citation type="submission" date="2019-07" db="EMBL/GenBank/DDBJ databases">
        <title>Annotation for the trematode Paragonimus miyazaki's.</title>
        <authorList>
            <person name="Choi Y.-J."/>
        </authorList>
    </citation>
    <scope>NUCLEOTIDE SEQUENCE</scope>
    <source>
        <strain evidence="1">Japan</strain>
    </source>
</reference>
<dbReference type="EMBL" id="JTDE01005407">
    <property type="protein sequence ID" value="KAF7249593.1"/>
    <property type="molecule type" value="Genomic_DNA"/>
</dbReference>
<accession>A0A8S9YHI0</accession>
<sequence length="296" mass="33286">MRAYQIQLSHTNHPSIRLIASSISRIEIFQTFMGRESDRTPDQNSMVLLSRSRPDCDICQTFRIRIGSVSPTLSWLISSWTDASSDCIRIRGLIVKCLEFTCYSLNSENSSSDVTETERLMISRSDEQITICMRFLVSDGSGSVLVQLGEDRAPSSRVSTVWQTNKHVRLLFGWNQTSWTRLCIQLATIVGRPQSPTDGGCFRLQLGATAPPSDGGPSCLELALRTFLNSPAFLRPHCFWLRPVIARKACCTWRLKDVRLTGTDVSGNPVRPERVNIVLPPFQLYTLMDLEPLCRA</sequence>
<organism evidence="1 2">
    <name type="scientific">Paragonimus skrjabini miyazakii</name>
    <dbReference type="NCBI Taxonomy" id="59628"/>
    <lineage>
        <taxon>Eukaryota</taxon>
        <taxon>Metazoa</taxon>
        <taxon>Spiralia</taxon>
        <taxon>Lophotrochozoa</taxon>
        <taxon>Platyhelminthes</taxon>
        <taxon>Trematoda</taxon>
        <taxon>Digenea</taxon>
        <taxon>Plagiorchiida</taxon>
        <taxon>Troglotremata</taxon>
        <taxon>Troglotrematidae</taxon>
        <taxon>Paragonimus</taxon>
    </lineage>
</organism>
<gene>
    <name evidence="1" type="ORF">EG68_09615</name>
</gene>
<evidence type="ECO:0000313" key="2">
    <source>
        <dbReference type="Proteomes" id="UP000822476"/>
    </source>
</evidence>
<keyword evidence="2" id="KW-1185">Reference proteome</keyword>
<dbReference type="AlphaFoldDB" id="A0A8S9YHI0"/>
<name>A0A8S9YHI0_9TREM</name>
<protein>
    <submittedName>
        <fullName evidence="1">Uncharacterized protein</fullName>
    </submittedName>
</protein>
<dbReference type="OrthoDB" id="6238700at2759"/>
<comment type="caution">
    <text evidence="1">The sequence shown here is derived from an EMBL/GenBank/DDBJ whole genome shotgun (WGS) entry which is preliminary data.</text>
</comment>
<proteinExistence type="predicted"/>
<dbReference type="Proteomes" id="UP000822476">
    <property type="component" value="Unassembled WGS sequence"/>
</dbReference>
<evidence type="ECO:0000313" key="1">
    <source>
        <dbReference type="EMBL" id="KAF7249593.1"/>
    </source>
</evidence>